<evidence type="ECO:0000256" key="1">
    <source>
        <dbReference type="ARBA" id="ARBA00004141"/>
    </source>
</evidence>
<dbReference type="PANTHER" id="PTHR48022">
    <property type="entry name" value="PLASTIDIC GLUCOSE TRANSPORTER 4"/>
    <property type="match status" value="1"/>
</dbReference>
<accession>A0AAD5Q5F6</accession>
<keyword evidence="3" id="KW-0472">Membrane</keyword>
<evidence type="ECO:0000256" key="2">
    <source>
        <dbReference type="SAM" id="MobiDB-lite"/>
    </source>
</evidence>
<dbReference type="InterPro" id="IPR036259">
    <property type="entry name" value="MFS_trans_sf"/>
</dbReference>
<feature type="transmembrane region" description="Helical" evidence="3">
    <location>
        <begin position="7"/>
        <end position="28"/>
    </location>
</feature>
<evidence type="ECO:0000313" key="4">
    <source>
        <dbReference type="EMBL" id="KAJ0392001.1"/>
    </source>
</evidence>
<keyword evidence="3" id="KW-0812">Transmembrane</keyword>
<sequence>MFPALNINGVFFLFAVTCTGCGVFVYFFCPETKGMLLEDIEALFVSGKKPHSSPKYVEADTPITRSTANAAPASKPTSHKASMATTPSRSARGAKRSDPGGKLVKATFPAEFECSSGDLLWGQVNTIIEGFNNATVDTPSGPKERLTGGTIMQNNFSYRVAAKQGTWKVREVQVGDYAIVHVCHHESMDATRIVQRVANVGISNAQQHGDKRIVYVNRYDWSWHHRPGAQLVQEVLAESHEGEEEDDDDTVGSLVGARFLLVDKDGYDTFLATLRRRPGALQQNNYTLVAADSSTAYGIHVSDRDTEYELGWMVFGDGEERDTLLAFVYDGAYCVLGEDDDAPLTMEGGEIPRLPHE</sequence>
<evidence type="ECO:0008006" key="6">
    <source>
        <dbReference type="Google" id="ProtNLM"/>
    </source>
</evidence>
<dbReference type="Proteomes" id="UP001209570">
    <property type="component" value="Unassembled WGS sequence"/>
</dbReference>
<feature type="region of interest" description="Disordered" evidence="2">
    <location>
        <begin position="48"/>
        <end position="101"/>
    </location>
</feature>
<proteinExistence type="predicted"/>
<dbReference type="GO" id="GO:0005351">
    <property type="term" value="F:carbohydrate:proton symporter activity"/>
    <property type="evidence" value="ECO:0007669"/>
    <property type="project" value="TreeGrafter"/>
</dbReference>
<dbReference type="AlphaFoldDB" id="A0AAD5Q5F6"/>
<feature type="compositionally biased region" description="Polar residues" evidence="2">
    <location>
        <begin position="63"/>
        <end position="89"/>
    </location>
</feature>
<comment type="caution">
    <text evidence="4">The sequence shown here is derived from an EMBL/GenBank/DDBJ whole genome shotgun (WGS) entry which is preliminary data.</text>
</comment>
<dbReference type="PANTHER" id="PTHR48022:SF2">
    <property type="entry name" value="PLASTIDIC GLUCOSE TRANSPORTER 4"/>
    <property type="match status" value="1"/>
</dbReference>
<keyword evidence="5" id="KW-1185">Reference proteome</keyword>
<dbReference type="Gene3D" id="1.20.1250.20">
    <property type="entry name" value="MFS general substrate transporter like domains"/>
    <property type="match status" value="1"/>
</dbReference>
<evidence type="ECO:0000256" key="3">
    <source>
        <dbReference type="SAM" id="Phobius"/>
    </source>
</evidence>
<protein>
    <recommendedName>
        <fullName evidence="6">Major facilitator superfamily (MFS) profile domain-containing protein</fullName>
    </recommendedName>
</protein>
<keyword evidence="3" id="KW-1133">Transmembrane helix</keyword>
<dbReference type="InterPro" id="IPR050360">
    <property type="entry name" value="MFS_Sugar_Transporters"/>
</dbReference>
<gene>
    <name evidence="4" type="ORF">P43SY_008732</name>
</gene>
<comment type="subcellular location">
    <subcellularLocation>
        <location evidence="1">Membrane</location>
        <topology evidence="1">Multi-pass membrane protein</topology>
    </subcellularLocation>
</comment>
<dbReference type="EMBL" id="JAKCXM010000755">
    <property type="protein sequence ID" value="KAJ0392001.1"/>
    <property type="molecule type" value="Genomic_DNA"/>
</dbReference>
<evidence type="ECO:0000313" key="5">
    <source>
        <dbReference type="Proteomes" id="UP001209570"/>
    </source>
</evidence>
<name>A0AAD5Q5F6_PYTIN</name>
<organism evidence="4 5">
    <name type="scientific">Pythium insidiosum</name>
    <name type="common">Pythiosis disease agent</name>
    <dbReference type="NCBI Taxonomy" id="114742"/>
    <lineage>
        <taxon>Eukaryota</taxon>
        <taxon>Sar</taxon>
        <taxon>Stramenopiles</taxon>
        <taxon>Oomycota</taxon>
        <taxon>Peronosporomycetes</taxon>
        <taxon>Pythiales</taxon>
        <taxon>Pythiaceae</taxon>
        <taxon>Pythium</taxon>
    </lineage>
</organism>
<dbReference type="GO" id="GO:0016020">
    <property type="term" value="C:membrane"/>
    <property type="evidence" value="ECO:0007669"/>
    <property type="project" value="UniProtKB-SubCell"/>
</dbReference>
<reference evidence="4" key="1">
    <citation type="submission" date="2021-12" db="EMBL/GenBank/DDBJ databases">
        <title>Prjna785345.</title>
        <authorList>
            <person name="Rujirawat T."/>
            <person name="Krajaejun T."/>
        </authorList>
    </citation>
    <scope>NUCLEOTIDE SEQUENCE</scope>
    <source>
        <strain evidence="4">Pi057C3</strain>
    </source>
</reference>